<evidence type="ECO:0000313" key="1">
    <source>
        <dbReference type="EMBL" id="OGG08034.1"/>
    </source>
</evidence>
<evidence type="ECO:0008006" key="3">
    <source>
        <dbReference type="Google" id="ProtNLM"/>
    </source>
</evidence>
<evidence type="ECO:0000313" key="2">
    <source>
        <dbReference type="Proteomes" id="UP000177354"/>
    </source>
</evidence>
<accession>A0A1F5Z6V3</accession>
<dbReference type="InterPro" id="IPR027417">
    <property type="entry name" value="P-loop_NTPase"/>
</dbReference>
<protein>
    <recommendedName>
        <fullName evidence="3">Dephospho-CoA kinase</fullName>
    </recommendedName>
</protein>
<name>A0A1F5Z6V3_9BACT</name>
<reference evidence="1 2" key="1">
    <citation type="journal article" date="2016" name="Nat. Commun.">
        <title>Thousands of microbial genomes shed light on interconnected biogeochemical processes in an aquifer system.</title>
        <authorList>
            <person name="Anantharaman K."/>
            <person name="Brown C.T."/>
            <person name="Hug L.A."/>
            <person name="Sharon I."/>
            <person name="Castelle C.J."/>
            <person name="Probst A.J."/>
            <person name="Thomas B.C."/>
            <person name="Singh A."/>
            <person name="Wilkins M.J."/>
            <person name="Karaoz U."/>
            <person name="Brodie E.L."/>
            <person name="Williams K.H."/>
            <person name="Hubbard S.S."/>
            <person name="Banfield J.F."/>
        </authorList>
    </citation>
    <scope>NUCLEOTIDE SEQUENCE [LARGE SCALE GENOMIC DNA]</scope>
</reference>
<dbReference type="EMBL" id="MFJF01000005">
    <property type="protein sequence ID" value="OGG08034.1"/>
    <property type="molecule type" value="Genomic_DNA"/>
</dbReference>
<gene>
    <name evidence="1" type="ORF">A2777_01450</name>
</gene>
<sequence length="187" mass="21959">MSKTVVILTGLPGTGKTIAGNFFVNKNIPVIRMGDITGSYLKKQKLQSTEENEYKIRRKLRGIYGLDVYARKNIRQIFSILKKNNLAVVEGMRSPEEYKYFKRYLSSIKIIFLESRKQIRIKRLIKRISRNLSEKDIKKRDDYEINDLKINSLKKTADFIIRNNDSKDKFFRQLHHIINSVNNNDGD</sequence>
<dbReference type="Proteomes" id="UP000177354">
    <property type="component" value="Unassembled WGS sequence"/>
</dbReference>
<dbReference type="SUPFAM" id="SSF52540">
    <property type="entry name" value="P-loop containing nucleoside triphosphate hydrolases"/>
    <property type="match status" value="1"/>
</dbReference>
<dbReference type="AlphaFoldDB" id="A0A1F5Z6V3"/>
<dbReference type="PANTHER" id="PTHR41930">
    <property type="entry name" value="UPF0200 PROTEIN MJ1399"/>
    <property type="match status" value="1"/>
</dbReference>
<dbReference type="PANTHER" id="PTHR41930:SF1">
    <property type="entry name" value="DEPHOSPHO-COA KINASE"/>
    <property type="match status" value="1"/>
</dbReference>
<organism evidence="1 2">
    <name type="scientific">Candidatus Gottesmanbacteria bacterium RIFCSPHIGHO2_01_FULL_40_15</name>
    <dbReference type="NCBI Taxonomy" id="1798376"/>
    <lineage>
        <taxon>Bacteria</taxon>
        <taxon>Candidatus Gottesmaniibacteriota</taxon>
    </lineage>
</organism>
<proteinExistence type="predicted"/>
<dbReference type="Gene3D" id="3.40.50.300">
    <property type="entry name" value="P-loop containing nucleotide triphosphate hydrolases"/>
    <property type="match status" value="1"/>
</dbReference>
<dbReference type="Pfam" id="PF13238">
    <property type="entry name" value="AAA_18"/>
    <property type="match status" value="1"/>
</dbReference>
<comment type="caution">
    <text evidence="1">The sequence shown here is derived from an EMBL/GenBank/DDBJ whole genome shotgun (WGS) entry which is preliminary data.</text>
</comment>